<evidence type="ECO:0000256" key="3">
    <source>
        <dbReference type="ARBA" id="ARBA00022777"/>
    </source>
</evidence>
<dbReference type="PROSITE" id="PS50011">
    <property type="entry name" value="PROTEIN_KINASE_DOM"/>
    <property type="match status" value="1"/>
</dbReference>
<evidence type="ECO:0000256" key="5">
    <source>
        <dbReference type="PROSITE-ProRule" id="PRU10141"/>
    </source>
</evidence>
<reference evidence="7 8" key="2">
    <citation type="journal article" date="2010" name="Stand. Genomic Sci.">
        <title>Complete genome sequence of Desulfohalobium retbaense type strain (HR(100)).</title>
        <authorList>
            <person name="Spring S."/>
            <person name="Nolan M."/>
            <person name="Lapidus A."/>
            <person name="Glavina Del Rio T."/>
            <person name="Copeland A."/>
            <person name="Tice H."/>
            <person name="Cheng J.F."/>
            <person name="Lucas S."/>
            <person name="Land M."/>
            <person name="Chen F."/>
            <person name="Bruce D."/>
            <person name="Goodwin L."/>
            <person name="Pitluck S."/>
            <person name="Ivanova N."/>
            <person name="Mavromatis K."/>
            <person name="Mikhailova N."/>
            <person name="Pati A."/>
            <person name="Chen A."/>
            <person name="Palaniappan K."/>
            <person name="Hauser L."/>
            <person name="Chang Y.J."/>
            <person name="Jeffries C.D."/>
            <person name="Munk C."/>
            <person name="Kiss H."/>
            <person name="Chain P."/>
            <person name="Han C."/>
            <person name="Brettin T."/>
            <person name="Detter J.C."/>
            <person name="Schuler E."/>
            <person name="Goker M."/>
            <person name="Rohde M."/>
            <person name="Bristow J."/>
            <person name="Eisen J.A."/>
            <person name="Markowitz V."/>
            <person name="Hugenholtz P."/>
            <person name="Kyrpides N.C."/>
            <person name="Klenk H.P."/>
        </authorList>
    </citation>
    <scope>NUCLEOTIDE SEQUENCE [LARGE SCALE GENOMIC DNA]</scope>
    <source>
        <strain evidence="7 8">DSM 5692</strain>
    </source>
</reference>
<dbReference type="SUPFAM" id="SSF56112">
    <property type="entry name" value="Protein kinase-like (PK-like)"/>
    <property type="match status" value="1"/>
</dbReference>
<evidence type="ECO:0000313" key="8">
    <source>
        <dbReference type="Proteomes" id="UP000001052"/>
    </source>
</evidence>
<dbReference type="InterPro" id="IPR017441">
    <property type="entry name" value="Protein_kinase_ATP_BS"/>
</dbReference>
<dbReference type="EMBL" id="CP001734">
    <property type="protein sequence ID" value="ACV68993.1"/>
    <property type="molecule type" value="Genomic_DNA"/>
</dbReference>
<dbReference type="HOGENOM" id="CLU_027784_0_0_7"/>
<evidence type="ECO:0000256" key="2">
    <source>
        <dbReference type="ARBA" id="ARBA00022741"/>
    </source>
</evidence>
<dbReference type="SMART" id="SM00220">
    <property type="entry name" value="S_TKc"/>
    <property type="match status" value="1"/>
</dbReference>
<dbReference type="InterPro" id="IPR011009">
    <property type="entry name" value="Kinase-like_dom_sf"/>
</dbReference>
<keyword evidence="8" id="KW-1185">Reference proteome</keyword>
<dbReference type="PANTHER" id="PTHR43289:SF34">
    <property type="entry name" value="SERINE_THREONINE-PROTEIN KINASE YBDM-RELATED"/>
    <property type="match status" value="1"/>
</dbReference>
<dbReference type="InterPro" id="IPR011460">
    <property type="entry name" value="Lcl_C"/>
</dbReference>
<dbReference type="InterPro" id="IPR008271">
    <property type="entry name" value="Ser/Thr_kinase_AS"/>
</dbReference>
<keyword evidence="2 5" id="KW-0547">Nucleotide-binding</keyword>
<dbReference type="InterPro" id="IPR000719">
    <property type="entry name" value="Prot_kinase_dom"/>
</dbReference>
<evidence type="ECO:0000313" key="7">
    <source>
        <dbReference type="EMBL" id="ACV68993.1"/>
    </source>
</evidence>
<feature type="binding site" evidence="5">
    <location>
        <position position="36"/>
    </location>
    <ligand>
        <name>ATP</name>
        <dbReference type="ChEBI" id="CHEBI:30616"/>
    </ligand>
</feature>
<name>C8X3J6_DESRD</name>
<dbReference type="eggNOG" id="COG0515">
    <property type="taxonomic scope" value="Bacteria"/>
</dbReference>
<organism evidence="7 8">
    <name type="scientific">Desulfohalobium retbaense (strain ATCC 49708 / DSM 5692 / JCM 16813 / HR100)</name>
    <dbReference type="NCBI Taxonomy" id="485915"/>
    <lineage>
        <taxon>Bacteria</taxon>
        <taxon>Pseudomonadati</taxon>
        <taxon>Thermodesulfobacteriota</taxon>
        <taxon>Desulfovibrionia</taxon>
        <taxon>Desulfovibrionales</taxon>
        <taxon>Desulfohalobiaceae</taxon>
        <taxon>Desulfohalobium</taxon>
    </lineage>
</organism>
<dbReference type="Gene3D" id="3.30.200.20">
    <property type="entry name" value="Phosphorylase Kinase, domain 1"/>
    <property type="match status" value="1"/>
</dbReference>
<dbReference type="STRING" id="485915.Dret_1709"/>
<dbReference type="GO" id="GO:0004674">
    <property type="term" value="F:protein serine/threonine kinase activity"/>
    <property type="evidence" value="ECO:0007669"/>
    <property type="project" value="UniProtKB-KW"/>
</dbReference>
<dbReference type="Gene3D" id="1.10.510.10">
    <property type="entry name" value="Transferase(Phosphotransferase) domain 1"/>
    <property type="match status" value="1"/>
</dbReference>
<dbReference type="PANTHER" id="PTHR43289">
    <property type="entry name" value="MITOGEN-ACTIVATED PROTEIN KINASE KINASE KINASE 20-RELATED"/>
    <property type="match status" value="1"/>
</dbReference>
<proteinExistence type="predicted"/>
<dbReference type="Proteomes" id="UP000001052">
    <property type="component" value="Chromosome"/>
</dbReference>
<reference evidence="8" key="1">
    <citation type="submission" date="2009-09" db="EMBL/GenBank/DDBJ databases">
        <title>The complete chromosome of Desulfohalobium retbaense DSM 5692.</title>
        <authorList>
            <consortium name="US DOE Joint Genome Institute (JGI-PGF)"/>
            <person name="Lucas S."/>
            <person name="Copeland A."/>
            <person name="Lapidus A."/>
            <person name="Glavina del Rio T."/>
            <person name="Dalin E."/>
            <person name="Tice H."/>
            <person name="Bruce D."/>
            <person name="Goodwin L."/>
            <person name="Pitluck S."/>
            <person name="Kyrpides N."/>
            <person name="Mavromatis K."/>
            <person name="Ivanova N."/>
            <person name="Mikhailova N."/>
            <person name="Munk A.C."/>
            <person name="Brettin T."/>
            <person name="Detter J.C."/>
            <person name="Han C."/>
            <person name="Tapia R."/>
            <person name="Larimer F."/>
            <person name="Land M."/>
            <person name="Hauser L."/>
            <person name="Markowitz V."/>
            <person name="Cheng J.-F."/>
            <person name="Hugenholtz P."/>
            <person name="Woyke T."/>
            <person name="Wu D."/>
            <person name="Spring S."/>
            <person name="Klenk H.-P."/>
            <person name="Eisen J.A."/>
        </authorList>
    </citation>
    <scope>NUCLEOTIDE SEQUENCE [LARGE SCALE GENOMIC DNA]</scope>
    <source>
        <strain evidence="8">DSM 5692</strain>
    </source>
</reference>
<feature type="domain" description="Protein kinase" evidence="6">
    <location>
        <begin position="7"/>
        <end position="269"/>
    </location>
</feature>
<keyword evidence="7" id="KW-0723">Serine/threonine-protein kinase</keyword>
<dbReference type="KEGG" id="drt:Dret_1709"/>
<dbReference type="PROSITE" id="PS00108">
    <property type="entry name" value="PROTEIN_KINASE_ST"/>
    <property type="match status" value="1"/>
</dbReference>
<keyword evidence="3 7" id="KW-0418">Kinase</keyword>
<evidence type="ECO:0000256" key="1">
    <source>
        <dbReference type="ARBA" id="ARBA00022679"/>
    </source>
</evidence>
<keyword evidence="4 5" id="KW-0067">ATP-binding</keyword>
<dbReference type="GO" id="GO:0005524">
    <property type="term" value="F:ATP binding"/>
    <property type="evidence" value="ECO:0007669"/>
    <property type="project" value="UniProtKB-UniRule"/>
</dbReference>
<protein>
    <submittedName>
        <fullName evidence="7">Serine/threonine protein kinase</fullName>
    </submittedName>
</protein>
<accession>C8X3J6</accession>
<dbReference type="Pfam" id="PF07603">
    <property type="entry name" value="Lcl_C"/>
    <property type="match status" value="1"/>
</dbReference>
<dbReference type="OrthoDB" id="9779541at2"/>
<dbReference type="AlphaFoldDB" id="C8X3J6"/>
<keyword evidence="1" id="KW-0808">Transferase</keyword>
<dbReference type="RefSeq" id="WP_015752136.1">
    <property type="nucleotide sequence ID" value="NC_013223.1"/>
</dbReference>
<dbReference type="CDD" id="cd14014">
    <property type="entry name" value="STKc_PknB_like"/>
    <property type="match status" value="1"/>
</dbReference>
<sequence>MRHIGKYEIRGMLGQGGMGKVYKARLPVVGKLVALKVLAPWEMTEVLLGQDGVRELFEHEARTLAALRHPHLAQILDFDTDSQGRPFFTQEFYCRHLGLVLGETDSESPTARVLPPERATRYALEMLQGLERLHWAGIVHRDMKPGNVLLGEDDRVKLIDLGLSLLPDAKQRFPAQFKVGTPLYAAPEQEYDPASVTPSADLYSVGVCLWRMLTGAGLDNPGSGSPLPSVLRPALGTCWDEVLRTAVAPEPSKRHPSVAALSDDLQEALACWHRTHAQTCLLPEHEASISPPQAKWPRRRKAKVSRKEAERVFGLDRRGQPQSYAEQAFTAEGPGEIRDPLRDLVWEQSGSPYPLNRREAWAYVQTRNRETGRVARPWRLPTVNELLTQVVPPDSHRDICQSPLFDPERCQLWSADVRTELEGWYVDTELGFVAAQDKHCRCFVRLVREREEQ</sequence>
<gene>
    <name evidence="7" type="ordered locus">Dret_1709</name>
</gene>
<evidence type="ECO:0000259" key="6">
    <source>
        <dbReference type="PROSITE" id="PS50011"/>
    </source>
</evidence>
<dbReference type="Pfam" id="PF00069">
    <property type="entry name" value="Pkinase"/>
    <property type="match status" value="1"/>
</dbReference>
<evidence type="ECO:0000256" key="4">
    <source>
        <dbReference type="ARBA" id="ARBA00022840"/>
    </source>
</evidence>
<dbReference type="PROSITE" id="PS00107">
    <property type="entry name" value="PROTEIN_KINASE_ATP"/>
    <property type="match status" value="1"/>
</dbReference>